<evidence type="ECO:0000313" key="2">
    <source>
        <dbReference type="Proteomes" id="UP000806077"/>
    </source>
</evidence>
<dbReference type="Proteomes" id="UP000806077">
    <property type="component" value="Unassembled WGS sequence"/>
</dbReference>
<sequence>MIDIKLTSKAIFEPIRHNAYYKLIILLAIVKYCANGKKASIQLIHLVFWSLRTNRNYQVLYDFSKKRRQTITPWSFEIGIDKILALCYINNFCKKSIIMNGKYSDSLEINITNEGEDILKKIDDFNLFRKDIIKIKELGKIPKSRIINANKKWTLI</sequence>
<organism evidence="1 2">
    <name type="scientific">Tenacibaculum finnmarkense genomovar finnmarkense</name>
    <dbReference type="NCBI Taxonomy" id="1458503"/>
    <lineage>
        <taxon>Bacteria</taxon>
        <taxon>Pseudomonadati</taxon>
        <taxon>Bacteroidota</taxon>
        <taxon>Flavobacteriia</taxon>
        <taxon>Flavobacteriales</taxon>
        <taxon>Flavobacteriaceae</taxon>
        <taxon>Tenacibaculum</taxon>
        <taxon>Tenacibaculum finnmarkense</taxon>
    </lineage>
</organism>
<comment type="caution">
    <text evidence="1">The sequence shown here is derived from an EMBL/GenBank/DDBJ whole genome shotgun (WGS) entry which is preliminary data.</text>
</comment>
<proteinExistence type="predicted"/>
<dbReference type="RefSeq" id="WP_101955278.1">
    <property type="nucleotide sequence ID" value="NZ_JAJHTL010000002.1"/>
</dbReference>
<keyword evidence="2" id="KW-1185">Reference proteome</keyword>
<evidence type="ECO:0000313" key="1">
    <source>
        <dbReference type="EMBL" id="MBE7693923.1"/>
    </source>
</evidence>
<dbReference type="EMBL" id="WXXV01000001">
    <property type="protein sequence ID" value="MBE7693923.1"/>
    <property type="molecule type" value="Genomic_DNA"/>
</dbReference>
<reference evidence="1 2" key="1">
    <citation type="journal article" date="2020" name="Int. J. Syst. Evol. Microbiol.">
        <title>Tenacibaculum piscium sp. nov., isolated from skin ulcers of sea-farmed fish, and description of Tenacibaculum finnmarkense sp. nov. with subdivision into genomovars finnmarkense and ulcerans.</title>
        <authorList>
            <person name="Olsen A.B."/>
            <person name="Spilsberg B."/>
            <person name="Nilsen H.K."/>
            <person name="Lagesen K."/>
            <person name="Gulla S."/>
            <person name="Avendano-Herrera R."/>
            <person name="Irgang R."/>
            <person name="Duchaud E."/>
            <person name="Colquhoun D.J."/>
        </authorList>
    </citation>
    <scope>NUCLEOTIDE SEQUENCE [LARGE SCALE GENOMIC DNA]</scope>
    <source>
        <strain evidence="1 2">TNO037</strain>
    </source>
</reference>
<gene>
    <name evidence="1" type="ORF">F7645_00530</name>
</gene>
<dbReference type="AlphaFoldDB" id="A0AAP1WF35"/>
<accession>A0AAP1WF35</accession>
<name>A0AAP1WF35_9FLAO</name>
<protein>
    <submittedName>
        <fullName evidence="1">Uncharacterized protein</fullName>
    </submittedName>
</protein>